<reference evidence="1 2" key="1">
    <citation type="submission" date="2015-09" db="EMBL/GenBank/DDBJ databases">
        <title>Genome sequencing project for genomic taxonomy and phylogenomics of Bacillus-like bacteria.</title>
        <authorList>
            <person name="Liu B."/>
            <person name="Wang J."/>
            <person name="Zhu Y."/>
            <person name="Liu G."/>
            <person name="Chen Q."/>
            <person name="Chen Z."/>
            <person name="Lan J."/>
            <person name="Che J."/>
            <person name="Ge C."/>
            <person name="Shi H."/>
            <person name="Pan Z."/>
            <person name="Liu X."/>
        </authorList>
    </citation>
    <scope>NUCLEOTIDE SEQUENCE [LARGE SCALE GENOMIC DNA]</scope>
    <source>
        <strain evidence="1 2">LMG 18435</strain>
    </source>
</reference>
<dbReference type="STRING" id="157838.AN964_20980"/>
<accession>A0A0Q3WTD4</accession>
<dbReference type="AlphaFoldDB" id="A0A0Q3WTD4"/>
<organism evidence="1 2">
    <name type="scientific">Heyndrickxia shackletonii</name>
    <dbReference type="NCBI Taxonomy" id="157838"/>
    <lineage>
        <taxon>Bacteria</taxon>
        <taxon>Bacillati</taxon>
        <taxon>Bacillota</taxon>
        <taxon>Bacilli</taxon>
        <taxon>Bacillales</taxon>
        <taxon>Bacillaceae</taxon>
        <taxon>Heyndrickxia</taxon>
    </lineage>
</organism>
<gene>
    <name evidence="1" type="ORF">AN964_20980</name>
</gene>
<evidence type="ECO:0000313" key="2">
    <source>
        <dbReference type="Proteomes" id="UP000051888"/>
    </source>
</evidence>
<keyword evidence="2" id="KW-1185">Reference proteome</keyword>
<protein>
    <submittedName>
        <fullName evidence="1">Uncharacterized protein</fullName>
    </submittedName>
</protein>
<dbReference type="PATRIC" id="fig|157838.3.peg.4603"/>
<proteinExistence type="predicted"/>
<comment type="caution">
    <text evidence="1">The sequence shown here is derived from an EMBL/GenBank/DDBJ whole genome shotgun (WGS) entry which is preliminary data.</text>
</comment>
<dbReference type="EMBL" id="LJJC01000006">
    <property type="protein sequence ID" value="KQL51443.1"/>
    <property type="molecule type" value="Genomic_DNA"/>
</dbReference>
<evidence type="ECO:0000313" key="1">
    <source>
        <dbReference type="EMBL" id="KQL51443.1"/>
    </source>
</evidence>
<dbReference type="OrthoDB" id="2893285at2"/>
<dbReference type="Proteomes" id="UP000051888">
    <property type="component" value="Unassembled WGS sequence"/>
</dbReference>
<name>A0A0Q3WTD4_9BACI</name>
<sequence length="61" mass="7209">MCKGQFNFTQTCAYCLRKTGEGIDFVLPVYDWKSDKLLGYFCKEHYLKVKSQNMIQYNKAN</sequence>